<proteinExistence type="predicted"/>
<reference evidence="2 3" key="1">
    <citation type="submission" date="2020-08" db="EMBL/GenBank/DDBJ databases">
        <title>Genomic Encyclopedia of Type Strains, Phase III (KMG-III): the genomes of soil and plant-associated and newly described type strains.</title>
        <authorList>
            <person name="Whitman W."/>
        </authorList>
    </citation>
    <scope>NUCLEOTIDE SEQUENCE [LARGE SCALE GENOMIC DNA]</scope>
    <source>
        <strain evidence="2 3">CECT 8234</strain>
    </source>
</reference>
<keyword evidence="3" id="KW-1185">Reference proteome</keyword>
<dbReference type="Gene3D" id="3.10.180.10">
    <property type="entry name" value="2,3-Dihydroxybiphenyl 1,2-Dioxygenase, domain 1"/>
    <property type="match status" value="1"/>
</dbReference>
<dbReference type="InterPro" id="IPR037523">
    <property type="entry name" value="VOC_core"/>
</dbReference>
<dbReference type="SUPFAM" id="SSF54593">
    <property type="entry name" value="Glyoxalase/Bleomycin resistance protein/Dihydroxybiphenyl dioxygenase"/>
    <property type="match status" value="1"/>
</dbReference>
<dbReference type="PROSITE" id="PS51819">
    <property type="entry name" value="VOC"/>
    <property type="match status" value="1"/>
</dbReference>
<dbReference type="AlphaFoldDB" id="A0A7W5GAU3"/>
<dbReference type="GO" id="GO:0016829">
    <property type="term" value="F:lyase activity"/>
    <property type="evidence" value="ECO:0007669"/>
    <property type="project" value="UniProtKB-KW"/>
</dbReference>
<comment type="caution">
    <text evidence="2">The sequence shown here is derived from an EMBL/GenBank/DDBJ whole genome shotgun (WGS) entry which is preliminary data.</text>
</comment>
<sequence length="121" mass="13711">MNPINPILNKVSAIFVVVSDIHKAREWYCGILGLEPVFEIIAGHLCCIPLNNDGQNLVLDSKIYTDDTFARTPMFHFNTEDIQAAFQFMKDKGVELASDIEHGHYFNFKDPDGNMLMVCKC</sequence>
<organism evidence="2 3">
    <name type="scientific">Paenibacillus endophyticus</name>
    <dbReference type="NCBI Taxonomy" id="1294268"/>
    <lineage>
        <taxon>Bacteria</taxon>
        <taxon>Bacillati</taxon>
        <taxon>Bacillota</taxon>
        <taxon>Bacilli</taxon>
        <taxon>Bacillales</taxon>
        <taxon>Paenibacillaceae</taxon>
        <taxon>Paenibacillus</taxon>
    </lineage>
</organism>
<dbReference type="InterPro" id="IPR029068">
    <property type="entry name" value="Glyas_Bleomycin-R_OHBP_Dase"/>
</dbReference>
<evidence type="ECO:0000259" key="1">
    <source>
        <dbReference type="PROSITE" id="PS51819"/>
    </source>
</evidence>
<accession>A0A7W5GAU3</accession>
<gene>
    <name evidence="2" type="ORF">FHS16_002387</name>
</gene>
<dbReference type="InterPro" id="IPR004360">
    <property type="entry name" value="Glyas_Fos-R_dOase_dom"/>
</dbReference>
<dbReference type="EMBL" id="JACHXW010000006">
    <property type="protein sequence ID" value="MBB3152337.1"/>
    <property type="molecule type" value="Genomic_DNA"/>
</dbReference>
<feature type="domain" description="VOC" evidence="1">
    <location>
        <begin position="10"/>
        <end position="121"/>
    </location>
</feature>
<keyword evidence="2" id="KW-0223">Dioxygenase</keyword>
<keyword evidence="2" id="KW-0456">Lyase</keyword>
<protein>
    <submittedName>
        <fullName evidence="2">Catechol 2,3-dioxygenase-like lactoylglutathione lyase family enzyme</fullName>
    </submittedName>
</protein>
<dbReference type="GO" id="GO:0051213">
    <property type="term" value="F:dioxygenase activity"/>
    <property type="evidence" value="ECO:0007669"/>
    <property type="project" value="UniProtKB-KW"/>
</dbReference>
<evidence type="ECO:0000313" key="3">
    <source>
        <dbReference type="Proteomes" id="UP000518605"/>
    </source>
</evidence>
<keyword evidence="2" id="KW-0560">Oxidoreductase</keyword>
<dbReference type="Pfam" id="PF00903">
    <property type="entry name" value="Glyoxalase"/>
    <property type="match status" value="1"/>
</dbReference>
<evidence type="ECO:0000313" key="2">
    <source>
        <dbReference type="EMBL" id="MBB3152337.1"/>
    </source>
</evidence>
<dbReference type="Proteomes" id="UP000518605">
    <property type="component" value="Unassembled WGS sequence"/>
</dbReference>
<name>A0A7W5GAU3_9BACL</name>